<keyword evidence="2" id="KW-0732">Signal</keyword>
<evidence type="ECO:0000256" key="1">
    <source>
        <dbReference type="SAM" id="MobiDB-lite"/>
    </source>
</evidence>
<evidence type="ECO:0000313" key="3">
    <source>
        <dbReference type="EMBL" id="MDA0179544.1"/>
    </source>
</evidence>
<keyword evidence="4" id="KW-1185">Reference proteome</keyword>
<dbReference type="SUPFAM" id="SSF69322">
    <property type="entry name" value="Tricorn protease domain 2"/>
    <property type="match status" value="1"/>
</dbReference>
<comment type="caution">
    <text evidence="3">The sequence shown here is derived from an EMBL/GenBank/DDBJ whole genome shotgun (WGS) entry which is preliminary data.</text>
</comment>
<accession>A0A9X3N742</accession>
<evidence type="ECO:0000313" key="4">
    <source>
        <dbReference type="Proteomes" id="UP001147653"/>
    </source>
</evidence>
<protein>
    <submittedName>
        <fullName evidence="3">Uncharacterized protein</fullName>
    </submittedName>
</protein>
<dbReference type="Gene3D" id="2.120.10.30">
    <property type="entry name" value="TolB, C-terminal domain"/>
    <property type="match status" value="1"/>
</dbReference>
<proteinExistence type="predicted"/>
<feature type="chain" id="PRO_5040880846" evidence="2">
    <location>
        <begin position="23"/>
        <end position="428"/>
    </location>
</feature>
<reference evidence="3" key="1">
    <citation type="submission" date="2022-10" db="EMBL/GenBank/DDBJ databases">
        <title>The WGS of Solirubrobacter phytolaccae KCTC 29190.</title>
        <authorList>
            <person name="Jiang Z."/>
        </authorList>
    </citation>
    <scope>NUCLEOTIDE SEQUENCE</scope>
    <source>
        <strain evidence="3">KCTC 29190</strain>
    </source>
</reference>
<dbReference type="RefSeq" id="WP_270023828.1">
    <property type="nucleotide sequence ID" value="NZ_JAPDDP010000005.1"/>
</dbReference>
<gene>
    <name evidence="3" type="ORF">OJ997_04495</name>
</gene>
<feature type="region of interest" description="Disordered" evidence="1">
    <location>
        <begin position="289"/>
        <end position="339"/>
    </location>
</feature>
<sequence>MLPRLLLAAGLVALLAPAAANADSIVYIDQGNVWSAAPDGSHKVQLTGGGGWHSPTQADDGRIAAVQGAGPIQVLAPNGKPLHTITTPPAKSGDGGTFAPNPGNLSFSPDGTKIAYDYIAYSCPVASTCGSIQRSVFYTDAGVTTATPHSVYGNQHSVSNPEWVTNSRTLVFGGFGRQVAIDDLDAGDYNSKPWMVPNGDMGDGEVTRDGTKLAVTSDYGDNLKLTFFAVKGDIKTQFPPAYPEFACEMTKPDASYHDPSWAPDNAGIAYGSSKGIEVSRFTEFGPSHCAAPDDSILTPTGTEPDWGPADPPPSAWVPTTPPPVTPPTPPTPVPAPAPPAKATIALTKTTVKALRKGLAVKVTVPAPGKVTLSANLKTRKLATGTATAKQPGTVTVRLAKTKKAKKGHTLTLKLTFNNVTSSHSVKVR</sequence>
<name>A0A9X3N742_9ACTN</name>
<dbReference type="EMBL" id="JAPDDP010000005">
    <property type="protein sequence ID" value="MDA0179544.1"/>
    <property type="molecule type" value="Genomic_DNA"/>
</dbReference>
<dbReference type="AlphaFoldDB" id="A0A9X3N742"/>
<feature type="signal peptide" evidence="2">
    <location>
        <begin position="1"/>
        <end position="22"/>
    </location>
</feature>
<dbReference type="InterPro" id="IPR011042">
    <property type="entry name" value="6-blade_b-propeller_TolB-like"/>
</dbReference>
<feature type="compositionally biased region" description="Pro residues" evidence="1">
    <location>
        <begin position="309"/>
        <end position="339"/>
    </location>
</feature>
<organism evidence="3 4">
    <name type="scientific">Solirubrobacter phytolaccae</name>
    <dbReference type="NCBI Taxonomy" id="1404360"/>
    <lineage>
        <taxon>Bacteria</taxon>
        <taxon>Bacillati</taxon>
        <taxon>Actinomycetota</taxon>
        <taxon>Thermoleophilia</taxon>
        <taxon>Solirubrobacterales</taxon>
        <taxon>Solirubrobacteraceae</taxon>
        <taxon>Solirubrobacter</taxon>
    </lineage>
</organism>
<dbReference type="Proteomes" id="UP001147653">
    <property type="component" value="Unassembled WGS sequence"/>
</dbReference>
<evidence type="ECO:0000256" key="2">
    <source>
        <dbReference type="SAM" id="SignalP"/>
    </source>
</evidence>